<evidence type="ECO:0000313" key="1">
    <source>
        <dbReference type="EMBL" id="BAR98238.1"/>
    </source>
</evidence>
<gene>
    <name evidence="1" type="ORF">BV133_645</name>
</gene>
<dbReference type="EMBL" id="AP014854">
    <property type="protein sequence ID" value="BAR98238.1"/>
    <property type="molecule type" value="Genomic_DNA"/>
</dbReference>
<accession>A0A182CYU3</accession>
<proteinExistence type="predicted"/>
<dbReference type="AlphaFoldDB" id="A0A182CYU3"/>
<name>A0A182CYU3_BLAVI</name>
<protein>
    <submittedName>
        <fullName evidence="1">Uncharacterized protein</fullName>
    </submittedName>
</protein>
<organism evidence="1">
    <name type="scientific">Blastochloris viridis</name>
    <name type="common">Rhodopseudomonas viridis</name>
    <dbReference type="NCBI Taxonomy" id="1079"/>
    <lineage>
        <taxon>Bacteria</taxon>
        <taxon>Pseudomonadati</taxon>
        <taxon>Pseudomonadota</taxon>
        <taxon>Alphaproteobacteria</taxon>
        <taxon>Hyphomicrobiales</taxon>
        <taxon>Blastochloridaceae</taxon>
        <taxon>Blastochloris</taxon>
    </lineage>
</organism>
<reference evidence="1" key="1">
    <citation type="journal article" date="2015" name="Genome Announc.">
        <title>Complete Genome Sequence of the Bacteriochlorophyll b-Producing Photosynthetic Bacterium Blastochloris viridis.</title>
        <authorList>
            <person name="Tsukatani Y."/>
            <person name="Hirose Y."/>
            <person name="Harada J."/>
            <person name="Misawa N."/>
            <person name="Mori K."/>
            <person name="Inoue K."/>
            <person name="Tamiaki H."/>
        </authorList>
    </citation>
    <scope>NUCLEOTIDE SEQUENCE [LARGE SCALE GENOMIC DNA]</scope>
    <source>
        <strain evidence="1">DSM 133</strain>
    </source>
</reference>
<sequence>MQPQPNTFPSNAHRSIRPCLGHQGGVDFGRPVSFPKLLPLRHTPPYSC</sequence>